<dbReference type="InterPro" id="IPR046342">
    <property type="entry name" value="CBS_dom_sf"/>
</dbReference>
<dbReference type="CDD" id="cd05014">
    <property type="entry name" value="SIS_Kpsf"/>
    <property type="match status" value="1"/>
</dbReference>
<evidence type="ECO:0000256" key="5">
    <source>
        <dbReference type="PIRSR" id="PIRSR004692-2"/>
    </source>
</evidence>
<name>A0A432V5R9_9HYPH</name>
<evidence type="ECO:0000259" key="9">
    <source>
        <dbReference type="PROSITE" id="PS51464"/>
    </source>
</evidence>
<dbReference type="SUPFAM" id="SSF53697">
    <property type="entry name" value="SIS domain"/>
    <property type="match status" value="1"/>
</dbReference>
<keyword evidence="3 7" id="KW-0129">CBS domain</keyword>
<sequence length="332" mass="34633">MHSRPIKKKADPQAAIASAMRTVATGQMGIQALQDALDNGLSEPFAQAVSLLSTISGRVIVTGVGKSGHIGSKIAATLASTGTPAFFVHPSEANHGDLGMIARDDAIIAMSWSGETTELKGIVAYASRFSIPLIAITAGETSALAREATIVLCLPRSPEACPHGLAPTTSTLLQLVMGDALAIALLEARGFTADHFRTFHPGGQLGANLTHIGDIMHSGEAMPVVSLGTGMRDAVTVLSRKRFGCVCVVDGEGKLAGIVTDGDLARNLDRSLGEMVVEDIMTRAPKTVKPQMMASAAIAILNQHNISALVVVEDERPVGVVHFHDLLRIGVA</sequence>
<accession>A0A432V5R9</accession>
<dbReference type="NCBIfam" id="TIGR00393">
    <property type="entry name" value="kpsF"/>
    <property type="match status" value="1"/>
</dbReference>
<dbReference type="Proteomes" id="UP000281647">
    <property type="component" value="Unassembled WGS sequence"/>
</dbReference>
<feature type="binding site" evidence="5">
    <location>
        <position position="89"/>
    </location>
    <ligand>
        <name>Zn(2+)</name>
        <dbReference type="ChEBI" id="CHEBI:29105"/>
    </ligand>
</feature>
<dbReference type="CDD" id="cd04604">
    <property type="entry name" value="CBS_pair_SIS_assoc"/>
    <property type="match status" value="1"/>
</dbReference>
<feature type="site" description="Catalytically relevant" evidence="6">
    <location>
        <position position="200"/>
    </location>
</feature>
<dbReference type="EMBL" id="RKST01000011">
    <property type="protein sequence ID" value="RUM97489.1"/>
    <property type="molecule type" value="Genomic_DNA"/>
</dbReference>
<keyword evidence="10" id="KW-0413">Isomerase</keyword>
<dbReference type="InterPro" id="IPR004800">
    <property type="entry name" value="KdsD/KpsF-type"/>
</dbReference>
<dbReference type="InterPro" id="IPR035474">
    <property type="entry name" value="SIS_Kpsf"/>
</dbReference>
<feature type="domain" description="SIS" evidence="9">
    <location>
        <begin position="48"/>
        <end position="191"/>
    </location>
</feature>
<dbReference type="InterPro" id="IPR046348">
    <property type="entry name" value="SIS_dom_sf"/>
</dbReference>
<dbReference type="InterPro" id="IPR000644">
    <property type="entry name" value="CBS_dom"/>
</dbReference>
<evidence type="ECO:0000259" key="8">
    <source>
        <dbReference type="PROSITE" id="PS51371"/>
    </source>
</evidence>
<dbReference type="PROSITE" id="PS51464">
    <property type="entry name" value="SIS"/>
    <property type="match status" value="1"/>
</dbReference>
<keyword evidence="5" id="KW-0862">Zinc</keyword>
<feature type="site" description="Catalytically relevant" evidence="6">
    <location>
        <position position="159"/>
    </location>
</feature>
<dbReference type="InterPro" id="IPR001347">
    <property type="entry name" value="SIS_dom"/>
</dbReference>
<dbReference type="PROSITE" id="PS51371">
    <property type="entry name" value="CBS"/>
    <property type="match status" value="2"/>
</dbReference>
<dbReference type="SUPFAM" id="SSF54631">
    <property type="entry name" value="CBS-domain pair"/>
    <property type="match status" value="1"/>
</dbReference>
<dbReference type="GO" id="GO:0097367">
    <property type="term" value="F:carbohydrate derivative binding"/>
    <property type="evidence" value="ECO:0007669"/>
    <property type="project" value="InterPro"/>
</dbReference>
<dbReference type="GO" id="GO:0046872">
    <property type="term" value="F:metal ion binding"/>
    <property type="evidence" value="ECO:0007669"/>
    <property type="project" value="UniProtKB-KW"/>
</dbReference>
<dbReference type="AlphaFoldDB" id="A0A432V5R9"/>
<evidence type="ECO:0000256" key="6">
    <source>
        <dbReference type="PIRSR" id="PIRSR004692-3"/>
    </source>
</evidence>
<dbReference type="Pfam" id="PF01380">
    <property type="entry name" value="SIS"/>
    <property type="match status" value="1"/>
</dbReference>
<feature type="site" description="Catalytically relevant" evidence="6">
    <location>
        <position position="118"/>
    </location>
</feature>
<dbReference type="GO" id="GO:0005975">
    <property type="term" value="P:carbohydrate metabolic process"/>
    <property type="evidence" value="ECO:0007669"/>
    <property type="project" value="InterPro"/>
</dbReference>
<protein>
    <submittedName>
        <fullName evidence="10">KpsF/GutQ family sugar-phosphate isomerase</fullName>
    </submittedName>
</protein>
<dbReference type="FunFam" id="3.40.50.10490:FF:000011">
    <property type="entry name" value="Arabinose 5-phosphate isomerase"/>
    <property type="match status" value="1"/>
</dbReference>
<evidence type="ECO:0000256" key="4">
    <source>
        <dbReference type="PIRNR" id="PIRNR004692"/>
    </source>
</evidence>
<dbReference type="Gene3D" id="3.10.580.10">
    <property type="entry name" value="CBS-domain"/>
    <property type="match status" value="1"/>
</dbReference>
<gene>
    <name evidence="10" type="ORF">EET67_12600</name>
</gene>
<dbReference type="Pfam" id="PF00571">
    <property type="entry name" value="CBS"/>
    <property type="match status" value="2"/>
</dbReference>
<comment type="similarity">
    <text evidence="1 4">Belongs to the SIS family. GutQ/KpsF subfamily.</text>
</comment>
<dbReference type="RefSeq" id="WP_128627081.1">
    <property type="nucleotide sequence ID" value="NZ_RKST01000011.1"/>
</dbReference>
<proteinExistence type="inferred from homology"/>
<dbReference type="GO" id="GO:0019146">
    <property type="term" value="F:arabinose-5-phosphate isomerase activity"/>
    <property type="evidence" value="ECO:0007669"/>
    <property type="project" value="UniProtKB-ARBA"/>
</dbReference>
<evidence type="ECO:0000256" key="7">
    <source>
        <dbReference type="PROSITE-ProRule" id="PRU00703"/>
    </source>
</evidence>
<reference evidence="10 11" key="1">
    <citation type="submission" date="2018-11" db="EMBL/GenBank/DDBJ databases">
        <title>Pseudaminobacter arsenicus sp. nov., an arsenic-resistant bacterium isolated from arsenic-rich aquifers.</title>
        <authorList>
            <person name="Mu Y."/>
        </authorList>
    </citation>
    <scope>NUCLEOTIDE SEQUENCE [LARGE SCALE GENOMIC DNA]</scope>
    <source>
        <strain evidence="10 11">CB3</strain>
    </source>
</reference>
<dbReference type="SMART" id="SM00116">
    <property type="entry name" value="CBS"/>
    <property type="match status" value="2"/>
</dbReference>
<dbReference type="GO" id="GO:1901135">
    <property type="term" value="P:carbohydrate derivative metabolic process"/>
    <property type="evidence" value="ECO:0007669"/>
    <property type="project" value="InterPro"/>
</dbReference>
<organism evidence="10 11">
    <name type="scientific">Borborobacter arsenicus</name>
    <dbReference type="NCBI Taxonomy" id="1851146"/>
    <lineage>
        <taxon>Bacteria</taxon>
        <taxon>Pseudomonadati</taxon>
        <taxon>Pseudomonadota</taxon>
        <taxon>Alphaproteobacteria</taxon>
        <taxon>Hyphomicrobiales</taxon>
        <taxon>Phyllobacteriaceae</taxon>
        <taxon>Borborobacter</taxon>
    </lineage>
</organism>
<dbReference type="Gene3D" id="3.40.50.10490">
    <property type="entry name" value="Glucose-6-phosphate isomerase like protein, domain 1"/>
    <property type="match status" value="1"/>
</dbReference>
<feature type="domain" description="CBS" evidence="8">
    <location>
        <begin position="216"/>
        <end position="275"/>
    </location>
</feature>
<keyword evidence="2" id="KW-0677">Repeat</keyword>
<feature type="site" description="Catalytically relevant" evidence="6">
    <location>
        <position position="66"/>
    </location>
</feature>
<evidence type="ECO:0000256" key="2">
    <source>
        <dbReference type="ARBA" id="ARBA00022737"/>
    </source>
</evidence>
<dbReference type="OrthoDB" id="9762536at2"/>
<dbReference type="InterPro" id="IPR050986">
    <property type="entry name" value="GutQ/KpsF_isomerases"/>
</dbReference>
<evidence type="ECO:0000256" key="3">
    <source>
        <dbReference type="ARBA" id="ARBA00023122"/>
    </source>
</evidence>
<keyword evidence="11" id="KW-1185">Reference proteome</keyword>
<evidence type="ECO:0000256" key="1">
    <source>
        <dbReference type="ARBA" id="ARBA00008165"/>
    </source>
</evidence>
<dbReference type="PIRSF" id="PIRSF004692">
    <property type="entry name" value="KdsD_KpsF"/>
    <property type="match status" value="1"/>
</dbReference>
<dbReference type="PANTHER" id="PTHR42745:SF1">
    <property type="entry name" value="ARABINOSE 5-PHOSPHATE ISOMERASE KDSD"/>
    <property type="match status" value="1"/>
</dbReference>
<keyword evidence="5" id="KW-0479">Metal-binding</keyword>
<dbReference type="PANTHER" id="PTHR42745">
    <property type="match status" value="1"/>
</dbReference>
<evidence type="ECO:0000313" key="11">
    <source>
        <dbReference type="Proteomes" id="UP000281647"/>
    </source>
</evidence>
<comment type="caution">
    <text evidence="10">The sequence shown here is derived from an EMBL/GenBank/DDBJ whole genome shotgun (WGS) entry which is preliminary data.</text>
</comment>
<feature type="domain" description="CBS" evidence="8">
    <location>
        <begin position="281"/>
        <end position="332"/>
    </location>
</feature>
<evidence type="ECO:0000313" key="10">
    <source>
        <dbReference type="EMBL" id="RUM97489.1"/>
    </source>
</evidence>